<dbReference type="EMBL" id="LC738874">
    <property type="protein sequence ID" value="BDT62398.1"/>
    <property type="molecule type" value="Genomic_DNA"/>
</dbReference>
<protein>
    <submittedName>
        <fullName evidence="2">Wsv308-like protein</fullName>
    </submittedName>
</protein>
<organism evidence="2">
    <name type="scientific">Melicertus latisulcatus majanivirus</name>
    <dbReference type="NCBI Taxonomy" id="2984277"/>
    <lineage>
        <taxon>Viruses</taxon>
        <taxon>Viruses incertae sedis</taxon>
        <taxon>Naldaviricetes</taxon>
        <taxon>Nimaviridae</taxon>
    </lineage>
</organism>
<feature type="compositionally biased region" description="Acidic residues" evidence="1">
    <location>
        <begin position="208"/>
        <end position="239"/>
    </location>
</feature>
<sequence length="591" mass="67887">MFPLKRKRCNQDYIINGSRSNLISIIPARDDYLKDSLLFETQLESFVKKMIERQTALSIQNAMDISDMISPNVGIASDALKLQVLHSTNDPCVYVENLLGFLRGEFAGDIIKNNIILRNMKDNQIKSLEIIRKCILEDTMSGDFTYDLFDSCIIFQSSREDFTTNSHDFLSNNPYRYQYQHQYLLPKLDSNETLIITKDEADINTDIAADDDNDAGADDDADAVDDAGAGADDDADAVDDAGAGAVDDDNNNDQHHDTEPRRTGNRNENNTEMYIINSVVEKLKSIFNNNCNIRNTTNKDNNDCYFYNHVKNIYRKSYDIIVSGEYLSCDHYQPLEGSFFTFDYNTSKKSMERLVIQLEDMVHRTFSKGESQLSSIEEITVLRLFLKNILLLKTATLVNQYRLFLSFIVTYSLSHNLSHNVRLYFQKNRMYNCRFSDTTDTENDDKFILVKLNNEDSVFILSLLAHFLGPCVETFLCPANLYDTAINFVDSVNSEWGKNYINISVQIKRILDQLTARETFLKEREQDKSVNTVIHYVVQNTESDILLNPLHCIIADIGKVMELLADRFRDLFRRTISILHIISKIIITDNK</sequence>
<feature type="region of interest" description="Disordered" evidence="1">
    <location>
        <begin position="207"/>
        <end position="270"/>
    </location>
</feature>
<feature type="compositionally biased region" description="Basic and acidic residues" evidence="1">
    <location>
        <begin position="252"/>
        <end position="262"/>
    </location>
</feature>
<evidence type="ECO:0000256" key="1">
    <source>
        <dbReference type="SAM" id="MobiDB-lite"/>
    </source>
</evidence>
<name>A0A9C7F7W6_9VIRU</name>
<accession>A0A9C7F7W6</accession>
<evidence type="ECO:0000313" key="2">
    <source>
        <dbReference type="EMBL" id="BDT62398.1"/>
    </source>
</evidence>
<reference evidence="2" key="1">
    <citation type="submission" date="2022-10" db="EMBL/GenBank/DDBJ databases">
        <title>Genome sequences of endogenous nimaviruses in decapod crustaceans.</title>
        <authorList>
            <person name="Kawato S."/>
            <person name="Nozaki R."/>
            <person name="Kondo H."/>
            <person name="Hirono I."/>
        </authorList>
    </citation>
    <scope>NUCLEOTIDE SEQUENCE</scope>
    <source>
        <strain evidence="2">Okinawa2016</strain>
    </source>
</reference>
<proteinExistence type="predicted"/>